<dbReference type="InterPro" id="IPR011008">
    <property type="entry name" value="Dimeric_a/b-barrel"/>
</dbReference>
<evidence type="ECO:0000313" key="3">
    <source>
        <dbReference type="EMBL" id="RZO76706.1"/>
    </source>
</evidence>
<dbReference type="AlphaFoldDB" id="A0A520S2M6"/>
<comment type="caution">
    <text evidence="3">The sequence shown here is derived from an EMBL/GenBank/DDBJ whole genome shotgun (WGS) entry which is preliminary data.</text>
</comment>
<dbReference type="SUPFAM" id="SSF54909">
    <property type="entry name" value="Dimeric alpha+beta barrel"/>
    <property type="match status" value="1"/>
</dbReference>
<evidence type="ECO:0000256" key="1">
    <source>
        <dbReference type="SAM" id="MobiDB-lite"/>
    </source>
</evidence>
<dbReference type="Gene3D" id="3.30.70.100">
    <property type="match status" value="1"/>
</dbReference>
<name>A0A520S2M6_9GAMM</name>
<dbReference type="PANTHER" id="PTHR33336">
    <property type="entry name" value="QUINOL MONOOXYGENASE YGIN-RELATED"/>
    <property type="match status" value="1"/>
</dbReference>
<evidence type="ECO:0000313" key="4">
    <source>
        <dbReference type="Proteomes" id="UP000320404"/>
    </source>
</evidence>
<dbReference type="PANTHER" id="PTHR33336:SF15">
    <property type="entry name" value="ABM DOMAIN-CONTAINING PROTEIN"/>
    <property type="match status" value="1"/>
</dbReference>
<evidence type="ECO:0000259" key="2">
    <source>
        <dbReference type="PROSITE" id="PS51725"/>
    </source>
</evidence>
<dbReference type="InterPro" id="IPR007138">
    <property type="entry name" value="ABM_dom"/>
</dbReference>
<feature type="compositionally biased region" description="Basic and acidic residues" evidence="1">
    <location>
        <begin position="106"/>
        <end position="115"/>
    </location>
</feature>
<accession>A0A520S2M6</accession>
<organism evidence="3 4">
    <name type="scientific">OM182 bacterium</name>
    <dbReference type="NCBI Taxonomy" id="2510334"/>
    <lineage>
        <taxon>Bacteria</taxon>
        <taxon>Pseudomonadati</taxon>
        <taxon>Pseudomonadota</taxon>
        <taxon>Gammaproteobacteria</taxon>
        <taxon>OMG group</taxon>
        <taxon>OM182 clade</taxon>
    </lineage>
</organism>
<sequence length="115" mass="13397">MIVVQSTFQLLPDSKQEALKLMRNMVRLCRLEHGCLSYEYFEGVTDPNQVVLLQEWEDAECLQEHYQTDHMDDFLNKLGDYLESPVATRSYISEEERSISSVSSEDIPKPEQTIH</sequence>
<gene>
    <name evidence="3" type="ORF">EVA69_02680</name>
</gene>
<dbReference type="Pfam" id="PF03992">
    <property type="entry name" value="ABM"/>
    <property type="match status" value="1"/>
</dbReference>
<proteinExistence type="predicted"/>
<dbReference type="EMBL" id="SHAH01000026">
    <property type="protein sequence ID" value="RZO76706.1"/>
    <property type="molecule type" value="Genomic_DNA"/>
</dbReference>
<dbReference type="PROSITE" id="PS51725">
    <property type="entry name" value="ABM"/>
    <property type="match status" value="1"/>
</dbReference>
<reference evidence="3 4" key="1">
    <citation type="submission" date="2019-02" db="EMBL/GenBank/DDBJ databases">
        <title>Prokaryotic population dynamics and viral predation in marine succession experiment using metagenomics: the confinement effect.</title>
        <authorList>
            <person name="Haro-Moreno J.M."/>
            <person name="Rodriguez-Valera F."/>
            <person name="Lopez-Perez M."/>
        </authorList>
    </citation>
    <scope>NUCLEOTIDE SEQUENCE [LARGE SCALE GENOMIC DNA]</scope>
    <source>
        <strain evidence="3">MED-G158</strain>
    </source>
</reference>
<dbReference type="Proteomes" id="UP000320404">
    <property type="component" value="Unassembled WGS sequence"/>
</dbReference>
<dbReference type="InterPro" id="IPR050744">
    <property type="entry name" value="AI-2_Isomerase_LsrG"/>
</dbReference>
<keyword evidence="3" id="KW-0503">Monooxygenase</keyword>
<feature type="region of interest" description="Disordered" evidence="1">
    <location>
        <begin position="92"/>
        <end position="115"/>
    </location>
</feature>
<keyword evidence="3" id="KW-0560">Oxidoreductase</keyword>
<protein>
    <submittedName>
        <fullName evidence="3">Antibiotic biosynthesis monooxygenase</fullName>
    </submittedName>
</protein>
<dbReference type="GO" id="GO:0004497">
    <property type="term" value="F:monooxygenase activity"/>
    <property type="evidence" value="ECO:0007669"/>
    <property type="project" value="UniProtKB-KW"/>
</dbReference>
<feature type="domain" description="ABM" evidence="2">
    <location>
        <begin position="2"/>
        <end position="92"/>
    </location>
</feature>